<dbReference type="AlphaFoldDB" id="A0AAU7W436"/>
<evidence type="ECO:0008006" key="2">
    <source>
        <dbReference type="Google" id="ProtNLM"/>
    </source>
</evidence>
<proteinExistence type="predicted"/>
<reference evidence="1" key="1">
    <citation type="submission" date="2024-05" db="EMBL/GenBank/DDBJ databases">
        <authorList>
            <person name="Yu L."/>
        </authorList>
    </citation>
    <scope>NUCLEOTIDE SEQUENCE</scope>
    <source>
        <strain evidence="1">G08B096</strain>
    </source>
</reference>
<name>A0AAU7W436_9MICO</name>
<dbReference type="EMBL" id="CP158374">
    <property type="protein sequence ID" value="XBX81219.1"/>
    <property type="molecule type" value="Genomic_DNA"/>
</dbReference>
<gene>
    <name evidence="1" type="ORF">ABIQ69_11430</name>
</gene>
<dbReference type="RefSeq" id="WP_350347241.1">
    <property type="nucleotide sequence ID" value="NZ_CP158374.1"/>
</dbReference>
<protein>
    <recommendedName>
        <fullName evidence="2">C2H2-type domain-containing protein</fullName>
    </recommendedName>
</protein>
<organism evidence="1">
    <name type="scientific">Agromyces sp. G08B096</name>
    <dbReference type="NCBI Taxonomy" id="3156399"/>
    <lineage>
        <taxon>Bacteria</taxon>
        <taxon>Bacillati</taxon>
        <taxon>Actinomycetota</taxon>
        <taxon>Actinomycetes</taxon>
        <taxon>Micrococcales</taxon>
        <taxon>Microbacteriaceae</taxon>
        <taxon>Agromyces</taxon>
    </lineage>
</organism>
<sequence length="265" mass="29717">MNYDVPCRRGCTRADSDDLLPARHGAYCARCWGRIEQALIQAPELASHILGHVNPGGAQVGERVSNSGDDAPLPFNETAHGDVNELYALLVYWCSIWADYLEVRPPAVARRAWRRRSGTVIGLPPTTTSEEGSQAVRYMTGWLRDRLDEILTLAPEDVDEFDEGIRDVWRMNARWPRVERPRFAAAPCVFDGCGQRLAVYPPAFPGDVQRIVCEAGHFYAPDEYDDMVATFVALRKAEGRKAQADAERPERVKATLIAKYLRRSA</sequence>
<accession>A0AAU7W436</accession>
<evidence type="ECO:0000313" key="1">
    <source>
        <dbReference type="EMBL" id="XBX81219.1"/>
    </source>
</evidence>